<organism evidence="2 3">
    <name type="scientific">Streptomyces kaempferi</name>
    <dbReference type="NCBI Taxonomy" id="333725"/>
    <lineage>
        <taxon>Bacteria</taxon>
        <taxon>Bacillati</taxon>
        <taxon>Actinomycetota</taxon>
        <taxon>Actinomycetes</taxon>
        <taxon>Kitasatosporales</taxon>
        <taxon>Streptomycetaceae</taxon>
        <taxon>Streptomyces</taxon>
    </lineage>
</organism>
<protein>
    <submittedName>
        <fullName evidence="2">Helix-turn-helix domain-containing protein</fullName>
    </submittedName>
</protein>
<dbReference type="InterPro" id="IPR036390">
    <property type="entry name" value="WH_DNA-bd_sf"/>
</dbReference>
<gene>
    <name evidence="2" type="ORF">ACFQ5X_17650</name>
</gene>
<dbReference type="EMBL" id="JBHTMM010000019">
    <property type="protein sequence ID" value="MFD1307667.1"/>
    <property type="molecule type" value="Genomic_DNA"/>
</dbReference>
<reference evidence="3" key="1">
    <citation type="journal article" date="2019" name="Int. J. Syst. Evol. Microbiol.">
        <title>The Global Catalogue of Microorganisms (GCM) 10K type strain sequencing project: providing services to taxonomists for standard genome sequencing and annotation.</title>
        <authorList>
            <consortium name="The Broad Institute Genomics Platform"/>
            <consortium name="The Broad Institute Genome Sequencing Center for Infectious Disease"/>
            <person name="Wu L."/>
            <person name="Ma J."/>
        </authorList>
    </citation>
    <scope>NUCLEOTIDE SEQUENCE [LARGE SCALE GENOMIC DNA]</scope>
    <source>
        <strain evidence="3">CGMCC 4.7020</strain>
    </source>
</reference>
<feature type="compositionally biased region" description="Polar residues" evidence="1">
    <location>
        <begin position="161"/>
        <end position="179"/>
    </location>
</feature>
<evidence type="ECO:0000256" key="1">
    <source>
        <dbReference type="SAM" id="MobiDB-lite"/>
    </source>
</evidence>
<name>A0ABW3XDD8_9ACTN</name>
<dbReference type="RefSeq" id="WP_381242771.1">
    <property type="nucleotide sequence ID" value="NZ_JBHSKH010000136.1"/>
</dbReference>
<dbReference type="Pfam" id="PF13730">
    <property type="entry name" value="HTH_36"/>
    <property type="match status" value="1"/>
</dbReference>
<dbReference type="SUPFAM" id="SSF46785">
    <property type="entry name" value="Winged helix' DNA-binding domain"/>
    <property type="match status" value="1"/>
</dbReference>
<feature type="region of interest" description="Disordered" evidence="1">
    <location>
        <begin position="145"/>
        <end position="189"/>
    </location>
</feature>
<sequence>MRKKSSMPSRFEYERAIRDSELPPLSRLLTLTLATWADVKTGVIPARLTPSLSMLESATGMDRSTVRRHLNKLEADGWVGRNRPAVADARSKKARTQYTITIPRGITVPESDGYELGAGDIEARGTQPLVEPGLGAQRPMARGTQPLELGAENPITRGTVPLSSSYGPKRSTNVHQQQGPGAESGRDEDADVLRIAQPLINEMTKRGMRVSWQMQAGDWKELADLVRTRSVPVLVDHAERVWKAAKSTPYSARYFIDGWRGLPENSADAAPQLRAVAGGYEPHRNHADDSDYHQDW</sequence>
<evidence type="ECO:0000313" key="2">
    <source>
        <dbReference type="EMBL" id="MFD1307667.1"/>
    </source>
</evidence>
<evidence type="ECO:0000313" key="3">
    <source>
        <dbReference type="Proteomes" id="UP001597058"/>
    </source>
</evidence>
<dbReference type="Gene3D" id="1.10.10.10">
    <property type="entry name" value="Winged helix-like DNA-binding domain superfamily/Winged helix DNA-binding domain"/>
    <property type="match status" value="1"/>
</dbReference>
<comment type="caution">
    <text evidence="2">The sequence shown here is derived from an EMBL/GenBank/DDBJ whole genome shotgun (WGS) entry which is preliminary data.</text>
</comment>
<dbReference type="Proteomes" id="UP001597058">
    <property type="component" value="Unassembled WGS sequence"/>
</dbReference>
<keyword evidence="3" id="KW-1185">Reference proteome</keyword>
<accession>A0ABW3XDD8</accession>
<proteinExistence type="predicted"/>
<dbReference type="InterPro" id="IPR036388">
    <property type="entry name" value="WH-like_DNA-bd_sf"/>
</dbReference>